<accession>A0A5S6QRL0</accession>
<evidence type="ECO:0000313" key="10">
    <source>
        <dbReference type="Proteomes" id="UP000046395"/>
    </source>
</evidence>
<evidence type="ECO:0000256" key="6">
    <source>
        <dbReference type="ARBA" id="ARBA00022759"/>
    </source>
</evidence>
<evidence type="ECO:0000256" key="2">
    <source>
        <dbReference type="ARBA" id="ARBA00022670"/>
    </source>
</evidence>
<dbReference type="InterPro" id="IPR000477">
    <property type="entry name" value="RT_dom"/>
</dbReference>
<organism evidence="10 11">
    <name type="scientific">Trichuris muris</name>
    <name type="common">Mouse whipworm</name>
    <dbReference type="NCBI Taxonomy" id="70415"/>
    <lineage>
        <taxon>Eukaryota</taxon>
        <taxon>Metazoa</taxon>
        <taxon>Ecdysozoa</taxon>
        <taxon>Nematoda</taxon>
        <taxon>Enoplea</taxon>
        <taxon>Dorylaimia</taxon>
        <taxon>Trichinellida</taxon>
        <taxon>Trichuridae</taxon>
        <taxon>Trichuris</taxon>
    </lineage>
</organism>
<evidence type="ECO:0000256" key="7">
    <source>
        <dbReference type="ARBA" id="ARBA00022801"/>
    </source>
</evidence>
<dbReference type="Pfam" id="PF17919">
    <property type="entry name" value="RT_RNaseH_2"/>
    <property type="match status" value="1"/>
</dbReference>
<dbReference type="FunFam" id="3.10.10.10:FF:000007">
    <property type="entry name" value="Retrovirus-related Pol polyprotein from transposon 17.6-like Protein"/>
    <property type="match status" value="1"/>
</dbReference>
<dbReference type="PANTHER" id="PTHR33064:SF37">
    <property type="entry name" value="RIBONUCLEASE H"/>
    <property type="match status" value="1"/>
</dbReference>
<dbReference type="Proteomes" id="UP000046395">
    <property type="component" value="Unassembled WGS sequence"/>
</dbReference>
<dbReference type="InterPro" id="IPR041577">
    <property type="entry name" value="RT_RNaseH_2"/>
</dbReference>
<dbReference type="Gene3D" id="3.30.70.270">
    <property type="match status" value="2"/>
</dbReference>
<dbReference type="PANTHER" id="PTHR33064">
    <property type="entry name" value="POL PROTEIN"/>
    <property type="match status" value="1"/>
</dbReference>
<dbReference type="EC" id="2.7.7.49" evidence="1"/>
<dbReference type="GO" id="GO:0006508">
    <property type="term" value="P:proteolysis"/>
    <property type="evidence" value="ECO:0007669"/>
    <property type="project" value="UniProtKB-KW"/>
</dbReference>
<keyword evidence="10" id="KW-1185">Reference proteome</keyword>
<dbReference type="SUPFAM" id="SSF56672">
    <property type="entry name" value="DNA/RNA polymerases"/>
    <property type="match status" value="1"/>
</dbReference>
<evidence type="ECO:0000259" key="9">
    <source>
        <dbReference type="PROSITE" id="PS50878"/>
    </source>
</evidence>
<keyword evidence="7" id="KW-0378">Hydrolase</keyword>
<dbReference type="CDD" id="cd01647">
    <property type="entry name" value="RT_LTR"/>
    <property type="match status" value="1"/>
</dbReference>
<proteinExistence type="predicted"/>
<dbReference type="Gene3D" id="3.10.10.10">
    <property type="entry name" value="HIV Type 1 Reverse Transcriptase, subunit A, domain 1"/>
    <property type="match status" value="1"/>
</dbReference>
<dbReference type="FunFam" id="3.30.70.270:FF:000020">
    <property type="entry name" value="Transposon Tf2-6 polyprotein-like Protein"/>
    <property type="match status" value="1"/>
</dbReference>
<keyword evidence="8" id="KW-0695">RNA-directed DNA polymerase</keyword>
<evidence type="ECO:0000313" key="11">
    <source>
        <dbReference type="WBParaSite" id="TMUE_2000009789.1"/>
    </source>
</evidence>
<dbReference type="GO" id="GO:0008233">
    <property type="term" value="F:peptidase activity"/>
    <property type="evidence" value="ECO:0007669"/>
    <property type="project" value="UniProtKB-KW"/>
</dbReference>
<evidence type="ECO:0000256" key="3">
    <source>
        <dbReference type="ARBA" id="ARBA00022679"/>
    </source>
</evidence>
<evidence type="ECO:0000256" key="4">
    <source>
        <dbReference type="ARBA" id="ARBA00022695"/>
    </source>
</evidence>
<evidence type="ECO:0000256" key="1">
    <source>
        <dbReference type="ARBA" id="ARBA00012493"/>
    </source>
</evidence>
<dbReference type="GO" id="GO:0004519">
    <property type="term" value="F:endonuclease activity"/>
    <property type="evidence" value="ECO:0007669"/>
    <property type="project" value="UniProtKB-KW"/>
</dbReference>
<keyword evidence="3" id="KW-0808">Transferase</keyword>
<sequence length="344" mass="40227">MVRKKDGSWRFCVNYRKLNAVTARDVHPLPRVDDVLDTLGGSEYFTRLDLRNGYWQLEVEENDRPKTAFVTPDGLYQFKRMPFGLANAPATFSRLMNRILHSAMERHCIACLDDILIFTPVFEQHLLKLEQVFRILGDNGLSLNPAKCLLRIDEVEYLGHVVDAIGVRPDPTKIEGINFFPTPETVKELRRLLGMSRYYRRFVEHYADVVSPLYLFLKKKRKWDWSKMKEDAFQELKRRLQEQPAIHHFQESWPIEVHCAANRSGLGAILNQRKQDQEHVVTYTRWKLSTTEENYQSNELESLAVVWALRVLRPYVLGRPFRVLTDSSAVKWLFDKRTTNSEGG</sequence>
<name>A0A5S6QRL0_TRIMR</name>
<protein>
    <recommendedName>
        <fullName evidence="1">RNA-directed DNA polymerase</fullName>
        <ecNumber evidence="1">2.7.7.49</ecNumber>
    </recommendedName>
</protein>
<dbReference type="InterPro" id="IPR043128">
    <property type="entry name" value="Rev_trsase/Diguanyl_cyclase"/>
</dbReference>
<dbReference type="WBParaSite" id="TMUE_2000009789.1">
    <property type="protein sequence ID" value="TMUE_2000009789.1"/>
    <property type="gene ID" value="WBGene00300732"/>
</dbReference>
<dbReference type="GO" id="GO:0003964">
    <property type="term" value="F:RNA-directed DNA polymerase activity"/>
    <property type="evidence" value="ECO:0007669"/>
    <property type="project" value="UniProtKB-KW"/>
</dbReference>
<keyword evidence="2" id="KW-0645">Protease</keyword>
<evidence type="ECO:0000256" key="8">
    <source>
        <dbReference type="ARBA" id="ARBA00022918"/>
    </source>
</evidence>
<evidence type="ECO:0000256" key="5">
    <source>
        <dbReference type="ARBA" id="ARBA00022722"/>
    </source>
</evidence>
<feature type="domain" description="Reverse transcriptase" evidence="9">
    <location>
        <begin position="1"/>
        <end position="162"/>
    </location>
</feature>
<dbReference type="InterPro" id="IPR051320">
    <property type="entry name" value="Viral_Replic_Matur_Polypro"/>
</dbReference>
<dbReference type="STRING" id="70415.A0A5S6QRL0"/>
<dbReference type="InterPro" id="IPR043502">
    <property type="entry name" value="DNA/RNA_pol_sf"/>
</dbReference>
<reference evidence="11" key="1">
    <citation type="submission" date="2019-12" db="UniProtKB">
        <authorList>
            <consortium name="WormBaseParasite"/>
        </authorList>
    </citation>
    <scope>IDENTIFICATION</scope>
</reference>
<dbReference type="Pfam" id="PF00078">
    <property type="entry name" value="RVT_1"/>
    <property type="match status" value="1"/>
</dbReference>
<keyword evidence="4" id="KW-0548">Nucleotidyltransferase</keyword>
<keyword evidence="6" id="KW-0255">Endonuclease</keyword>
<keyword evidence="5" id="KW-0540">Nuclease</keyword>
<dbReference type="PROSITE" id="PS50878">
    <property type="entry name" value="RT_POL"/>
    <property type="match status" value="1"/>
</dbReference>
<dbReference type="AlphaFoldDB" id="A0A5S6QRL0"/>